<protein>
    <recommendedName>
        <fullName evidence="5">Lipoprotein LpqB beta-propeller domain-containing protein</fullName>
    </recommendedName>
</protein>
<keyword evidence="2" id="KW-1133">Transmembrane helix</keyword>
<gene>
    <name evidence="3" type="ORF">GCM10009827_017500</name>
</gene>
<accession>A0ABN1ZUK0</accession>
<comment type="caution">
    <text evidence="3">The sequence shown here is derived from an EMBL/GenBank/DDBJ whole genome shotgun (WGS) entry which is preliminary data.</text>
</comment>
<organism evidence="3 4">
    <name type="scientific">Dactylosporangium maewongense</name>
    <dbReference type="NCBI Taxonomy" id="634393"/>
    <lineage>
        <taxon>Bacteria</taxon>
        <taxon>Bacillati</taxon>
        <taxon>Actinomycetota</taxon>
        <taxon>Actinomycetes</taxon>
        <taxon>Micromonosporales</taxon>
        <taxon>Micromonosporaceae</taxon>
        <taxon>Dactylosporangium</taxon>
    </lineage>
</organism>
<feature type="transmembrane region" description="Helical" evidence="2">
    <location>
        <begin position="39"/>
        <end position="61"/>
    </location>
</feature>
<dbReference type="RefSeq" id="WP_344501271.1">
    <property type="nucleotide sequence ID" value="NZ_BAAAQD010000002.1"/>
</dbReference>
<keyword evidence="2" id="KW-0472">Membrane</keyword>
<evidence type="ECO:0000256" key="1">
    <source>
        <dbReference type="SAM" id="MobiDB-lite"/>
    </source>
</evidence>
<evidence type="ECO:0008006" key="5">
    <source>
        <dbReference type="Google" id="ProtNLM"/>
    </source>
</evidence>
<keyword evidence="2" id="KW-0812">Transmembrane</keyword>
<dbReference type="Proteomes" id="UP001501470">
    <property type="component" value="Unassembled WGS sequence"/>
</dbReference>
<evidence type="ECO:0000313" key="4">
    <source>
        <dbReference type="Proteomes" id="UP001501470"/>
    </source>
</evidence>
<feature type="region of interest" description="Disordered" evidence="1">
    <location>
        <begin position="65"/>
        <end position="103"/>
    </location>
</feature>
<proteinExistence type="predicted"/>
<dbReference type="SUPFAM" id="SSF50969">
    <property type="entry name" value="YVTN repeat-like/Quinoprotein amine dehydrogenase"/>
    <property type="match status" value="1"/>
</dbReference>
<keyword evidence="4" id="KW-1185">Reference proteome</keyword>
<name>A0ABN1ZUK0_9ACTN</name>
<evidence type="ECO:0000313" key="3">
    <source>
        <dbReference type="EMBL" id="GAA1504667.1"/>
    </source>
</evidence>
<reference evidence="3 4" key="1">
    <citation type="journal article" date="2019" name="Int. J. Syst. Evol. Microbiol.">
        <title>The Global Catalogue of Microorganisms (GCM) 10K type strain sequencing project: providing services to taxonomists for standard genome sequencing and annotation.</title>
        <authorList>
            <consortium name="The Broad Institute Genomics Platform"/>
            <consortium name="The Broad Institute Genome Sequencing Center for Infectious Disease"/>
            <person name="Wu L."/>
            <person name="Ma J."/>
        </authorList>
    </citation>
    <scope>NUCLEOTIDE SEQUENCE [LARGE SCALE GENOMIC DNA]</scope>
    <source>
        <strain evidence="3 4">JCM 15933</strain>
    </source>
</reference>
<sequence length="362" mass="37913">MTTGDITEVIRRAADAVPAAGSDLDAVLRRHHRNRRRKATSAALGAVAVTAVAAVTAIIALNPGGPAVGPAAPSRTIQDQDQDQGPRQRLPLNAGWALGPDKNGGKVTVPQVRALYELGADRRLDGTPVPEIVDDVRAWVPLDDGRSVVLGGKNLKPGVSREDGPDVSDFAIRLLVLDAGGQVGLQREVRVQGQDVELLGATATTAYLYRTPGRIMAHDLATGAEHRLTGLEPVPSWETHSLTVQGGLLLAAPHASCGLRAVALDTGKQLFVAYLPCAATRVMRLSPDGRTLAVALSDPAGVVTLFRIDVATGRVGTTPVTRGERSGVLGVGWAGGTVRVVWLRLPATGAHPLSEELRITDV</sequence>
<dbReference type="EMBL" id="BAAAQD010000002">
    <property type="protein sequence ID" value="GAA1504667.1"/>
    <property type="molecule type" value="Genomic_DNA"/>
</dbReference>
<dbReference type="InterPro" id="IPR011044">
    <property type="entry name" value="Quino_amine_DH_bsu"/>
</dbReference>
<evidence type="ECO:0000256" key="2">
    <source>
        <dbReference type="SAM" id="Phobius"/>
    </source>
</evidence>